<feature type="transmembrane region" description="Helical" evidence="1">
    <location>
        <begin position="182"/>
        <end position="203"/>
    </location>
</feature>
<sequence length="237" mass="26278">MQKMDHMTQQQISSLIEACVTYWELRGVEQARIREMSAELRQHLEEAVQDGKSLEAVVGKNPTVLASAWAQETQPRFWRSVFPVFRGLVLVCGVVATSALVMHLLTGLAPFGLTLLYPVNFCLMGISYLLIRMMGFMIPRVRTQVGREGIMTGLLLGISVLVMGGVKMAGGDIDAVFLRWHWPVTFGLILLALLLIGLYISLLSRSQKILAGQHVRAFLNLVLAIGATDLVLLLMSW</sequence>
<keyword evidence="1" id="KW-0472">Membrane</keyword>
<gene>
    <name evidence="2" type="ORF">KTC_26700</name>
</gene>
<proteinExistence type="predicted"/>
<protein>
    <submittedName>
        <fullName evidence="2">Uncharacterized protein</fullName>
    </submittedName>
</protein>
<feature type="transmembrane region" description="Helical" evidence="1">
    <location>
        <begin position="215"/>
        <end position="235"/>
    </location>
</feature>
<organism evidence="2">
    <name type="scientific">Thermosporothrix sp. COM3</name>
    <dbReference type="NCBI Taxonomy" id="2490863"/>
    <lineage>
        <taxon>Bacteria</taxon>
        <taxon>Bacillati</taxon>
        <taxon>Chloroflexota</taxon>
        <taxon>Ktedonobacteria</taxon>
        <taxon>Ktedonobacterales</taxon>
        <taxon>Thermosporotrichaceae</taxon>
        <taxon>Thermosporothrix</taxon>
    </lineage>
</organism>
<feature type="transmembrane region" description="Helical" evidence="1">
    <location>
        <begin position="111"/>
        <end position="131"/>
    </location>
</feature>
<keyword evidence="1" id="KW-1133">Transmembrane helix</keyword>
<evidence type="ECO:0000256" key="1">
    <source>
        <dbReference type="SAM" id="Phobius"/>
    </source>
</evidence>
<dbReference type="AlphaFoldDB" id="A0A455SLR9"/>
<reference evidence="2" key="1">
    <citation type="submission" date="2018-12" db="EMBL/GenBank/DDBJ databases">
        <title>Novel natural products biosynthetic potential of the class Ktedonobacteria.</title>
        <authorList>
            <person name="Zheng Y."/>
            <person name="Saitou A."/>
            <person name="Wang C.M."/>
            <person name="Toyoda A."/>
            <person name="Minakuchi Y."/>
            <person name="Sekiguchi Y."/>
            <person name="Ueda K."/>
            <person name="Takano H."/>
            <person name="Sakai Y."/>
            <person name="Yokota A."/>
            <person name="Yabe S."/>
        </authorList>
    </citation>
    <scope>NUCLEOTIDE SEQUENCE</scope>
    <source>
        <strain evidence="2">COM3</strain>
    </source>
</reference>
<feature type="transmembrane region" description="Helical" evidence="1">
    <location>
        <begin position="152"/>
        <end position="170"/>
    </location>
</feature>
<name>A0A455SLR9_9CHLR</name>
<keyword evidence="1" id="KW-0812">Transmembrane</keyword>
<evidence type="ECO:0000313" key="2">
    <source>
        <dbReference type="EMBL" id="BBH87919.1"/>
    </source>
</evidence>
<dbReference type="SUPFAM" id="SSF158560">
    <property type="entry name" value="BH3980-like"/>
    <property type="match status" value="1"/>
</dbReference>
<accession>A0A455SLR9</accession>
<dbReference type="EMBL" id="AP019376">
    <property type="protein sequence ID" value="BBH87919.1"/>
    <property type="molecule type" value="Genomic_DNA"/>
</dbReference>
<feature type="transmembrane region" description="Helical" evidence="1">
    <location>
        <begin position="84"/>
        <end position="105"/>
    </location>
</feature>